<evidence type="ECO:0000313" key="3">
    <source>
        <dbReference type="EMBL" id="KNE63556.1"/>
    </source>
</evidence>
<dbReference type="AlphaFoldDB" id="A0A0L0SLZ1"/>
<keyword evidence="4" id="KW-1185">Reference proteome</keyword>
<dbReference type="EMBL" id="GG745342">
    <property type="protein sequence ID" value="KNE63556.1"/>
    <property type="molecule type" value="Genomic_DNA"/>
</dbReference>
<feature type="signal peptide" evidence="2">
    <location>
        <begin position="1"/>
        <end position="32"/>
    </location>
</feature>
<sequence>MPTSCASTKNSSILALLALIALLLVSAPTTSATAIASRDVQLFKRRFGQENPTVLNDVRALGRLPGSPPDGRFDQIAGALSARFSRQLTRAIKVARQLVAVEKNFNPFAGDKAHPAFCDNPALPASAELRCILPQVDPASGGNGGLSAAEFNAKATATVSGQNENKCAGMSVRQQVLVAGFKDIVGEAHGNGNGGAAPTNPQQPPAATTTPAPEDPNKGKNGGKKGNGKNNQDGQCKPTATVTVTMTMTVTAGSGAAAPTTAPTAPSTGSGSNVQAFTGALFGKPAPPVNFVGGARPFQVIVGGKLNGDFLQAGAALGRSCDVQHNQCANEVNSQRAKGTVGQCDQQNNECHAAIAQGQAAAAKLQQGGK</sequence>
<dbReference type="VEuPathDB" id="FungiDB:AMAG_08665"/>
<accession>A0A0L0SLZ1</accession>
<reference evidence="4" key="2">
    <citation type="submission" date="2009-11" db="EMBL/GenBank/DDBJ databases">
        <title>The Genome Sequence of Allomyces macrogynus strain ATCC 38327.</title>
        <authorList>
            <consortium name="The Broad Institute Genome Sequencing Platform"/>
            <person name="Russ C."/>
            <person name="Cuomo C."/>
            <person name="Shea T."/>
            <person name="Young S.K."/>
            <person name="Zeng Q."/>
            <person name="Koehrsen M."/>
            <person name="Haas B."/>
            <person name="Borodovsky M."/>
            <person name="Guigo R."/>
            <person name="Alvarado L."/>
            <person name="Berlin A."/>
            <person name="Borenstein D."/>
            <person name="Chen Z."/>
            <person name="Engels R."/>
            <person name="Freedman E."/>
            <person name="Gellesch M."/>
            <person name="Goldberg J."/>
            <person name="Griggs A."/>
            <person name="Gujja S."/>
            <person name="Heiman D."/>
            <person name="Hepburn T."/>
            <person name="Howarth C."/>
            <person name="Jen D."/>
            <person name="Larson L."/>
            <person name="Lewis B."/>
            <person name="Mehta T."/>
            <person name="Park D."/>
            <person name="Pearson M."/>
            <person name="Roberts A."/>
            <person name="Saif S."/>
            <person name="Shenoy N."/>
            <person name="Sisk P."/>
            <person name="Stolte C."/>
            <person name="Sykes S."/>
            <person name="Walk T."/>
            <person name="White J."/>
            <person name="Yandava C."/>
            <person name="Burger G."/>
            <person name="Gray M.W."/>
            <person name="Holland P.W.H."/>
            <person name="King N."/>
            <person name="Lang F.B.F."/>
            <person name="Roger A.J."/>
            <person name="Ruiz-Trillo I."/>
            <person name="Lander E."/>
            <person name="Nusbaum C."/>
        </authorList>
    </citation>
    <scope>NUCLEOTIDE SEQUENCE [LARGE SCALE GENOMIC DNA]</scope>
    <source>
        <strain evidence="4">ATCC 38327</strain>
    </source>
</reference>
<dbReference type="Proteomes" id="UP000054350">
    <property type="component" value="Unassembled WGS sequence"/>
</dbReference>
<feature type="chain" id="PRO_5005548118" evidence="2">
    <location>
        <begin position="33"/>
        <end position="370"/>
    </location>
</feature>
<feature type="region of interest" description="Disordered" evidence="1">
    <location>
        <begin position="188"/>
        <end position="237"/>
    </location>
</feature>
<evidence type="ECO:0000313" key="4">
    <source>
        <dbReference type="Proteomes" id="UP000054350"/>
    </source>
</evidence>
<feature type="compositionally biased region" description="Low complexity" evidence="1">
    <location>
        <begin position="196"/>
        <end position="212"/>
    </location>
</feature>
<reference evidence="3 4" key="1">
    <citation type="submission" date="2009-11" db="EMBL/GenBank/DDBJ databases">
        <title>Annotation of Allomyces macrogynus ATCC 38327.</title>
        <authorList>
            <consortium name="The Broad Institute Genome Sequencing Platform"/>
            <person name="Russ C."/>
            <person name="Cuomo C."/>
            <person name="Burger G."/>
            <person name="Gray M.W."/>
            <person name="Holland P.W.H."/>
            <person name="King N."/>
            <person name="Lang F.B.F."/>
            <person name="Roger A.J."/>
            <person name="Ruiz-Trillo I."/>
            <person name="Young S.K."/>
            <person name="Zeng Q."/>
            <person name="Gargeya S."/>
            <person name="Fitzgerald M."/>
            <person name="Haas B."/>
            <person name="Abouelleil A."/>
            <person name="Alvarado L."/>
            <person name="Arachchi H.M."/>
            <person name="Berlin A."/>
            <person name="Chapman S.B."/>
            <person name="Gearin G."/>
            <person name="Goldberg J."/>
            <person name="Griggs A."/>
            <person name="Gujja S."/>
            <person name="Hansen M."/>
            <person name="Heiman D."/>
            <person name="Howarth C."/>
            <person name="Larimer J."/>
            <person name="Lui A."/>
            <person name="MacDonald P.J.P."/>
            <person name="McCowen C."/>
            <person name="Montmayeur A."/>
            <person name="Murphy C."/>
            <person name="Neiman D."/>
            <person name="Pearson M."/>
            <person name="Priest M."/>
            <person name="Roberts A."/>
            <person name="Saif S."/>
            <person name="Shea T."/>
            <person name="Sisk P."/>
            <person name="Stolte C."/>
            <person name="Sykes S."/>
            <person name="Wortman J."/>
            <person name="Nusbaum C."/>
            <person name="Birren B."/>
        </authorList>
    </citation>
    <scope>NUCLEOTIDE SEQUENCE [LARGE SCALE GENOMIC DNA]</scope>
    <source>
        <strain evidence="3 4">ATCC 38327</strain>
    </source>
</reference>
<evidence type="ECO:0000256" key="1">
    <source>
        <dbReference type="SAM" id="MobiDB-lite"/>
    </source>
</evidence>
<name>A0A0L0SLZ1_ALLM3</name>
<dbReference type="OrthoDB" id="2153847at2759"/>
<dbReference type="STRING" id="578462.A0A0L0SLZ1"/>
<organism evidence="3 4">
    <name type="scientific">Allomyces macrogynus (strain ATCC 38327)</name>
    <name type="common">Allomyces javanicus var. macrogynus</name>
    <dbReference type="NCBI Taxonomy" id="578462"/>
    <lineage>
        <taxon>Eukaryota</taxon>
        <taxon>Fungi</taxon>
        <taxon>Fungi incertae sedis</taxon>
        <taxon>Blastocladiomycota</taxon>
        <taxon>Blastocladiomycetes</taxon>
        <taxon>Blastocladiales</taxon>
        <taxon>Blastocladiaceae</taxon>
        <taxon>Allomyces</taxon>
    </lineage>
</organism>
<gene>
    <name evidence="3" type="ORF">AMAG_08665</name>
</gene>
<evidence type="ECO:0000256" key="2">
    <source>
        <dbReference type="SAM" id="SignalP"/>
    </source>
</evidence>
<proteinExistence type="predicted"/>
<protein>
    <submittedName>
        <fullName evidence="3">Uncharacterized protein</fullName>
    </submittedName>
</protein>
<keyword evidence="2" id="KW-0732">Signal</keyword>